<feature type="compositionally biased region" description="Basic and acidic residues" evidence="1">
    <location>
        <begin position="368"/>
        <end position="379"/>
    </location>
</feature>
<dbReference type="EMBL" id="MU806536">
    <property type="protein sequence ID" value="KAJ3834410.1"/>
    <property type="molecule type" value="Genomic_DNA"/>
</dbReference>
<gene>
    <name evidence="2" type="ORF">F5878DRAFT_360966</name>
</gene>
<feature type="region of interest" description="Disordered" evidence="1">
    <location>
        <begin position="1"/>
        <end position="48"/>
    </location>
</feature>
<feature type="region of interest" description="Disordered" evidence="1">
    <location>
        <begin position="172"/>
        <end position="238"/>
    </location>
</feature>
<accession>A0AA38P185</accession>
<feature type="region of interest" description="Disordered" evidence="1">
    <location>
        <begin position="85"/>
        <end position="123"/>
    </location>
</feature>
<feature type="compositionally biased region" description="Low complexity" evidence="1">
    <location>
        <begin position="347"/>
        <end position="358"/>
    </location>
</feature>
<feature type="compositionally biased region" description="Low complexity" evidence="1">
    <location>
        <begin position="529"/>
        <end position="538"/>
    </location>
</feature>
<comment type="caution">
    <text evidence="2">The sequence shown here is derived from an EMBL/GenBank/DDBJ whole genome shotgun (WGS) entry which is preliminary data.</text>
</comment>
<protein>
    <submittedName>
        <fullName evidence="2">Uncharacterized protein</fullName>
    </submittedName>
</protein>
<feature type="compositionally biased region" description="Polar residues" evidence="1">
    <location>
        <begin position="13"/>
        <end position="39"/>
    </location>
</feature>
<dbReference type="Proteomes" id="UP001163846">
    <property type="component" value="Unassembled WGS sequence"/>
</dbReference>
<evidence type="ECO:0000313" key="3">
    <source>
        <dbReference type="Proteomes" id="UP001163846"/>
    </source>
</evidence>
<sequence>MDSVNLTGEPLTDPSSHATPTPNSLATAPPTNNGSEAQVTTKPLKSTKKPSLAYLASLVLNAEDPDNTIIRNPLCRPGSVKLRALRKMPRVPPSKKISPSATDQPTLPELGPEARASYRRTKQVLPVPEYPQLQMKSDYEEFWKPIRAKQDAIGEEMVTHWKGIYEEHRETFGFRSDRHRTYRADRKAESPEAESPPRRITPRRTQVLYDSDDSDAFQGFRGRRRNQQKPPEEPKVALVEYPQLQMKSDYEEFRKPLRAKQVAIGEEMVTHRKGIYQKHQETYSGRYNRHRAYHADKKAESPKAKSPPRRITPRQTQVLCDSDDSDAFQGFRSRRRNQQKPSDEPKVVSVVDSSALDSGYEQDSEREEDAKSEEKAKKTSVEIVAKEENDQDTKLESTLTFDSVQFTFHQPRVISQDSAIDKNNRSDDFDGPLRHKEHAPNKPFAFNQNPTFREIFDKENWSFYPRLSRNRPRPTQRGRTRSVHGIGLDYWRSGDEPKFNTVKNVEDIFNRLSFPPPRFGDGDQTIPAEPVEVPPEQSSVEEDELEQAPVECATEAEVEGDYDDQRPSILLHRSTSGGEEANEEHDSHESISSISIPPPSTPRRPLSRLNLLSQSLSPLDTGFRLINWVSNVSLPSSAPGSPVGETPFEVPLSPSSPSLEETMAPANSLPLVEDDEGLDAPDRHPLSATDDSDSSSCGELWRFIWHLSDDSGPEA</sequence>
<keyword evidence="3" id="KW-1185">Reference proteome</keyword>
<feature type="region of interest" description="Disordered" evidence="1">
    <location>
        <begin position="516"/>
        <end position="607"/>
    </location>
</feature>
<dbReference type="AlphaFoldDB" id="A0AA38P185"/>
<name>A0AA38P185_9AGAR</name>
<organism evidence="2 3">
    <name type="scientific">Lentinula raphanica</name>
    <dbReference type="NCBI Taxonomy" id="153919"/>
    <lineage>
        <taxon>Eukaryota</taxon>
        <taxon>Fungi</taxon>
        <taxon>Dikarya</taxon>
        <taxon>Basidiomycota</taxon>
        <taxon>Agaricomycotina</taxon>
        <taxon>Agaricomycetes</taxon>
        <taxon>Agaricomycetidae</taxon>
        <taxon>Agaricales</taxon>
        <taxon>Marasmiineae</taxon>
        <taxon>Omphalotaceae</taxon>
        <taxon>Lentinula</taxon>
    </lineage>
</organism>
<feature type="region of interest" description="Disordered" evidence="1">
    <location>
        <begin position="635"/>
        <end position="696"/>
    </location>
</feature>
<proteinExistence type="predicted"/>
<evidence type="ECO:0000256" key="1">
    <source>
        <dbReference type="SAM" id="MobiDB-lite"/>
    </source>
</evidence>
<feature type="compositionally biased region" description="Basic and acidic residues" evidence="1">
    <location>
        <begin position="293"/>
        <end position="303"/>
    </location>
</feature>
<evidence type="ECO:0000313" key="2">
    <source>
        <dbReference type="EMBL" id="KAJ3834410.1"/>
    </source>
</evidence>
<reference evidence="2" key="1">
    <citation type="submission" date="2022-08" db="EMBL/GenBank/DDBJ databases">
        <authorList>
            <consortium name="DOE Joint Genome Institute"/>
            <person name="Min B."/>
            <person name="Riley R."/>
            <person name="Sierra-Patev S."/>
            <person name="Naranjo-Ortiz M."/>
            <person name="Looney B."/>
            <person name="Konkel Z."/>
            <person name="Slot J.C."/>
            <person name="Sakamoto Y."/>
            <person name="Steenwyk J.L."/>
            <person name="Rokas A."/>
            <person name="Carro J."/>
            <person name="Camarero S."/>
            <person name="Ferreira P."/>
            <person name="Molpeceres G."/>
            <person name="Ruiz-Duenas F.J."/>
            <person name="Serrano A."/>
            <person name="Henrissat B."/>
            <person name="Drula E."/>
            <person name="Hughes K.W."/>
            <person name="Mata J.L."/>
            <person name="Ishikawa N.K."/>
            <person name="Vargas-Isla R."/>
            <person name="Ushijima S."/>
            <person name="Smith C.A."/>
            <person name="Ahrendt S."/>
            <person name="Andreopoulos W."/>
            <person name="He G."/>
            <person name="Labutti K."/>
            <person name="Lipzen A."/>
            <person name="Ng V."/>
            <person name="Sandor L."/>
            <person name="Barry K."/>
            <person name="Martinez A.T."/>
            <person name="Xiao Y."/>
            <person name="Gibbons J.G."/>
            <person name="Terashima K."/>
            <person name="Hibbett D.S."/>
            <person name="Grigoriev I.V."/>
        </authorList>
    </citation>
    <scope>NUCLEOTIDE SEQUENCE</scope>
    <source>
        <strain evidence="2">TFB9207</strain>
    </source>
</reference>
<feature type="region of interest" description="Disordered" evidence="1">
    <location>
        <begin position="265"/>
        <end position="379"/>
    </location>
</feature>